<dbReference type="InterPro" id="IPR050276">
    <property type="entry name" value="MshD_Acetyltransferase"/>
</dbReference>
<dbReference type="eggNOG" id="COG0456">
    <property type="taxonomic scope" value="Bacteria"/>
</dbReference>
<comment type="caution">
    <text evidence="4">Lacks conserved residue(s) required for the propagation of feature annotation.</text>
</comment>
<feature type="domain" description="N-acetyltransferase" evidence="5">
    <location>
        <begin position="153"/>
        <end position="302"/>
    </location>
</feature>
<evidence type="ECO:0000259" key="5">
    <source>
        <dbReference type="PROSITE" id="PS51186"/>
    </source>
</evidence>
<feature type="binding site" evidence="4">
    <location>
        <begin position="232"/>
        <end position="234"/>
    </location>
    <ligand>
        <name>acetyl-CoA</name>
        <dbReference type="ChEBI" id="CHEBI:57288"/>
        <label>2</label>
    </ligand>
</feature>
<feature type="binding site" evidence="4">
    <location>
        <begin position="88"/>
        <end position="93"/>
    </location>
    <ligand>
        <name>acetyl-CoA</name>
        <dbReference type="ChEBI" id="CHEBI:57288"/>
        <label>1</label>
    </ligand>
</feature>
<dbReference type="EMBL" id="LWCS01000001">
    <property type="protein sequence ID" value="OAN42217.1"/>
    <property type="molecule type" value="Genomic_DNA"/>
</dbReference>
<dbReference type="Pfam" id="PF00583">
    <property type="entry name" value="Acetyltransf_1"/>
    <property type="match status" value="1"/>
</dbReference>
<feature type="binding site" evidence="4">
    <location>
        <begin position="273"/>
        <end position="278"/>
    </location>
    <ligand>
        <name>acetyl-CoA</name>
        <dbReference type="ChEBI" id="CHEBI:57288"/>
        <label>2</label>
    </ligand>
</feature>
<reference evidence="6 7" key="1">
    <citation type="submission" date="2016-04" db="EMBL/GenBank/DDBJ databases">
        <title>Draft Genome Sequences of Staphylococcus capitis Strain H36, S. capitis Strain H65, S. cohnii Strain H62, S. hominis Strain H69, Mycobacterium iranicum Strain H39, Plantibacter sp. Strain H53, Pseudomonas oryzihabitans Strain H72, and Microbacterium sp. Strain H83, isolated from residential settings.</title>
        <authorList>
            <person name="Lymperopoulou D."/>
            <person name="Adams R.I."/>
            <person name="Lindow S."/>
            <person name="Coil D.A."/>
            <person name="Jospin G."/>
            <person name="Eisen J.A."/>
        </authorList>
    </citation>
    <scope>NUCLEOTIDE SEQUENCE [LARGE SCALE GENOMIC DNA]</scope>
    <source>
        <strain evidence="6 7">H39</strain>
    </source>
</reference>
<dbReference type="PANTHER" id="PTHR43617:SF31">
    <property type="entry name" value="MYCOTHIOL ACETYLTRANSFERASE"/>
    <property type="match status" value="1"/>
</dbReference>
<comment type="similarity">
    <text evidence="4">Belongs to the acetyltransferase family. MshD subfamily.</text>
</comment>
<dbReference type="InterPro" id="IPR017813">
    <property type="entry name" value="Mycothiol_AcTrfase"/>
</dbReference>
<evidence type="ECO:0000256" key="2">
    <source>
        <dbReference type="ARBA" id="ARBA00022737"/>
    </source>
</evidence>
<comment type="catalytic activity">
    <reaction evidence="4">
        <text>1D-myo-inositol 2-(L-cysteinylamino)-2-deoxy-alpha-D-glucopyranoside + acetyl-CoA = mycothiol + CoA + H(+)</text>
        <dbReference type="Rhea" id="RHEA:26172"/>
        <dbReference type="ChEBI" id="CHEBI:15378"/>
        <dbReference type="ChEBI" id="CHEBI:16768"/>
        <dbReference type="ChEBI" id="CHEBI:57287"/>
        <dbReference type="ChEBI" id="CHEBI:57288"/>
        <dbReference type="ChEBI" id="CHEBI:58887"/>
        <dbReference type="EC" id="2.3.1.189"/>
    </reaction>
</comment>
<proteinExistence type="inferred from homology"/>
<organism evidence="6 7">
    <name type="scientific">Mycolicibacterium iranicum</name>
    <name type="common">Mycobacterium iranicum</name>
    <dbReference type="NCBI Taxonomy" id="912594"/>
    <lineage>
        <taxon>Bacteria</taxon>
        <taxon>Bacillati</taxon>
        <taxon>Actinomycetota</taxon>
        <taxon>Actinomycetes</taxon>
        <taxon>Mycobacteriales</taxon>
        <taxon>Mycobacteriaceae</taxon>
        <taxon>Mycolicibacterium</taxon>
    </lineage>
</organism>
<dbReference type="PANTHER" id="PTHR43617">
    <property type="entry name" value="L-AMINO ACID N-ACETYLTRANSFERASE"/>
    <property type="match status" value="1"/>
</dbReference>
<evidence type="ECO:0000256" key="3">
    <source>
        <dbReference type="ARBA" id="ARBA00023315"/>
    </source>
</evidence>
<dbReference type="STRING" id="912594.AWC12_14550"/>
<feature type="domain" description="N-acetyltransferase" evidence="5">
    <location>
        <begin position="8"/>
        <end position="141"/>
    </location>
</feature>
<feature type="binding site" evidence="4">
    <location>
        <position position="220"/>
    </location>
    <ligand>
        <name>1D-myo-inositol 2-(L-cysteinylamino)-2-deoxy-alpha-D-glucopyranoside</name>
        <dbReference type="ChEBI" id="CHEBI:58887"/>
    </ligand>
</feature>
<comment type="subunit">
    <text evidence="4">Monomer.</text>
</comment>
<dbReference type="CDD" id="cd04301">
    <property type="entry name" value="NAT_SF"/>
    <property type="match status" value="2"/>
</dbReference>
<dbReference type="GO" id="GO:0010125">
    <property type="term" value="P:mycothiol biosynthetic process"/>
    <property type="evidence" value="ECO:0007669"/>
    <property type="project" value="UniProtKB-UniRule"/>
</dbReference>
<sequence>MSLPVSVGWHEKLSDADQQRIRDLVVEATAFDGVAPVGDQVLRELGQNRTRHLLAVADGDILGYLNLTPAGDDAPPMAELVVHPASRRRGIGSALIRAALPDGGPGTRIWAHGNLEAARATAAALDLVPVRELLRMQRPLADLPPPTTADGVRSTTYAGPQDDAEVLRVNNAAFSWHPEQGGWTDADIAERRDEPWFDPDGFFLAFDENSSHLLGFHWTKVHSASLGEVYVVGVDPSAQGRGLGAALTLTGLHHLAARLGAGADVMLYVEADNTAAVKTYRRLGFAVVNSDVAYAASAAAHL</sequence>
<feature type="binding site" evidence="4">
    <location>
        <position position="228"/>
    </location>
    <ligand>
        <name>1D-myo-inositol 2-(L-cysteinylamino)-2-deoxy-alpha-D-glucopyranoside</name>
        <dbReference type="ChEBI" id="CHEBI:58887"/>
    </ligand>
</feature>
<dbReference type="EC" id="2.3.1.189" evidence="4"/>
<dbReference type="HAMAP" id="MF_01698">
    <property type="entry name" value="MshD"/>
    <property type="match status" value="1"/>
</dbReference>
<dbReference type="Pfam" id="PF13508">
    <property type="entry name" value="Acetyltransf_7"/>
    <property type="match status" value="1"/>
</dbReference>
<accession>A0A178M4A5</accession>
<name>A0A178M4A5_MYCIR</name>
<dbReference type="SUPFAM" id="SSF55729">
    <property type="entry name" value="Acyl-CoA N-acyltransferases (Nat)"/>
    <property type="match status" value="1"/>
</dbReference>
<feature type="binding site" evidence="4">
    <location>
        <position position="179"/>
    </location>
    <ligand>
        <name>1D-myo-inositol 2-(L-cysteinylamino)-2-deoxy-alpha-D-glucopyranoside</name>
        <dbReference type="ChEBI" id="CHEBI:58887"/>
    </ligand>
</feature>
<evidence type="ECO:0000313" key="6">
    <source>
        <dbReference type="EMBL" id="OAN42217.1"/>
    </source>
</evidence>
<dbReference type="Gene3D" id="3.40.630.30">
    <property type="match status" value="1"/>
</dbReference>
<gene>
    <name evidence="4" type="primary">mshD</name>
    <name evidence="6" type="ORF">A4X20_00410</name>
</gene>
<dbReference type="NCBIfam" id="TIGR03448">
    <property type="entry name" value="mycothiol_MshD"/>
    <property type="match status" value="1"/>
</dbReference>
<dbReference type="InterPro" id="IPR016181">
    <property type="entry name" value="Acyl_CoA_acyltransferase"/>
</dbReference>
<comment type="function">
    <text evidence="4">Catalyzes the transfer of acetyl from acetyl-CoA to desacetylmycothiol (Cys-GlcN-Ins) to form mycothiol.</text>
</comment>
<keyword evidence="1 4" id="KW-0808">Transferase</keyword>
<comment type="caution">
    <text evidence="6">The sequence shown here is derived from an EMBL/GenBank/DDBJ whole genome shotgun (WGS) entry which is preliminary data.</text>
</comment>
<evidence type="ECO:0000256" key="1">
    <source>
        <dbReference type="ARBA" id="ARBA00022679"/>
    </source>
</evidence>
<feature type="binding site" evidence="4">
    <location>
        <position position="268"/>
    </location>
    <ligand>
        <name>1D-myo-inositol 2-(L-cysteinylamino)-2-deoxy-alpha-D-glucopyranoside</name>
        <dbReference type="ChEBI" id="CHEBI:58887"/>
    </ligand>
</feature>
<evidence type="ECO:0000313" key="7">
    <source>
        <dbReference type="Proteomes" id="UP000078396"/>
    </source>
</evidence>
<dbReference type="AlphaFoldDB" id="A0A178M4A5"/>
<feature type="binding site" evidence="4">
    <location>
        <begin position="80"/>
        <end position="82"/>
    </location>
    <ligand>
        <name>acetyl-CoA</name>
        <dbReference type="ChEBI" id="CHEBI:57288"/>
        <label>1</label>
    </ligand>
</feature>
<dbReference type="PROSITE" id="PS51186">
    <property type="entry name" value="GNAT"/>
    <property type="match status" value="2"/>
</dbReference>
<dbReference type="Proteomes" id="UP000078396">
    <property type="component" value="Unassembled WGS sequence"/>
</dbReference>
<dbReference type="GO" id="GO:0008999">
    <property type="term" value="F:protein-N-terminal-alanine acetyltransferase activity"/>
    <property type="evidence" value="ECO:0007669"/>
    <property type="project" value="TreeGrafter"/>
</dbReference>
<dbReference type="InterPro" id="IPR000182">
    <property type="entry name" value="GNAT_dom"/>
</dbReference>
<keyword evidence="3 4" id="KW-0012">Acyltransferase</keyword>
<keyword evidence="2 4" id="KW-0677">Repeat</keyword>
<dbReference type="GO" id="GO:0035447">
    <property type="term" value="F:mycothiol synthase activity"/>
    <property type="evidence" value="ECO:0007669"/>
    <property type="project" value="UniProtKB-UniRule"/>
</dbReference>
<evidence type="ECO:0000256" key="4">
    <source>
        <dbReference type="HAMAP-Rule" id="MF_01698"/>
    </source>
</evidence>
<dbReference type="PIRSF" id="PIRSF021524">
    <property type="entry name" value="MSH_acetyltransferase"/>
    <property type="match status" value="1"/>
</dbReference>
<feature type="binding site" evidence="4">
    <location>
        <position position="39"/>
    </location>
    <ligand>
        <name>1D-myo-inositol 2-(L-cysteinylamino)-2-deoxy-alpha-D-glucopyranoside</name>
        <dbReference type="ChEBI" id="CHEBI:58887"/>
    </ligand>
</feature>
<protein>
    <recommendedName>
        <fullName evidence="4">Mycothiol acetyltransferase</fullName>
        <shortName evidence="4">MSH acetyltransferase</shortName>
        <ecNumber evidence="4">2.3.1.189</ecNumber>
    </recommendedName>
    <alternativeName>
        <fullName evidence="4">Mycothiol synthase</fullName>
    </alternativeName>
</protein>